<evidence type="ECO:0000313" key="3">
    <source>
        <dbReference type="Proteomes" id="UP000298030"/>
    </source>
</evidence>
<evidence type="ECO:0000256" key="1">
    <source>
        <dbReference type="ARBA" id="ARBA00022801"/>
    </source>
</evidence>
<dbReference type="Proteomes" id="UP000298030">
    <property type="component" value="Unassembled WGS sequence"/>
</dbReference>
<dbReference type="PANTHER" id="PTHR45648">
    <property type="entry name" value="GDSL LIPASE/ACYLHYDROLASE FAMILY PROTEIN (AFU_ORTHOLOGUE AFUA_4G14700)"/>
    <property type="match status" value="1"/>
</dbReference>
<dbReference type="EMBL" id="QPFP01000003">
    <property type="protein sequence ID" value="TEB37892.1"/>
    <property type="molecule type" value="Genomic_DNA"/>
</dbReference>
<dbReference type="Pfam" id="PF00657">
    <property type="entry name" value="Lipase_GDSL"/>
    <property type="match status" value="1"/>
</dbReference>
<reference evidence="2 3" key="1">
    <citation type="journal article" date="2019" name="Nat. Ecol. Evol.">
        <title>Megaphylogeny resolves global patterns of mushroom evolution.</title>
        <authorList>
            <person name="Varga T."/>
            <person name="Krizsan K."/>
            <person name="Foldi C."/>
            <person name="Dima B."/>
            <person name="Sanchez-Garcia M."/>
            <person name="Sanchez-Ramirez S."/>
            <person name="Szollosi G.J."/>
            <person name="Szarkandi J.G."/>
            <person name="Papp V."/>
            <person name="Albert L."/>
            <person name="Andreopoulos W."/>
            <person name="Angelini C."/>
            <person name="Antonin V."/>
            <person name="Barry K.W."/>
            <person name="Bougher N.L."/>
            <person name="Buchanan P."/>
            <person name="Buyck B."/>
            <person name="Bense V."/>
            <person name="Catcheside P."/>
            <person name="Chovatia M."/>
            <person name="Cooper J."/>
            <person name="Damon W."/>
            <person name="Desjardin D."/>
            <person name="Finy P."/>
            <person name="Geml J."/>
            <person name="Haridas S."/>
            <person name="Hughes K."/>
            <person name="Justo A."/>
            <person name="Karasinski D."/>
            <person name="Kautmanova I."/>
            <person name="Kiss B."/>
            <person name="Kocsube S."/>
            <person name="Kotiranta H."/>
            <person name="LaButti K.M."/>
            <person name="Lechner B.E."/>
            <person name="Liimatainen K."/>
            <person name="Lipzen A."/>
            <person name="Lukacs Z."/>
            <person name="Mihaltcheva S."/>
            <person name="Morgado L.N."/>
            <person name="Niskanen T."/>
            <person name="Noordeloos M.E."/>
            <person name="Ohm R.A."/>
            <person name="Ortiz-Santana B."/>
            <person name="Ovrebo C."/>
            <person name="Racz N."/>
            <person name="Riley R."/>
            <person name="Savchenko A."/>
            <person name="Shiryaev A."/>
            <person name="Soop K."/>
            <person name="Spirin V."/>
            <person name="Szebenyi C."/>
            <person name="Tomsovsky M."/>
            <person name="Tulloss R.E."/>
            <person name="Uehling J."/>
            <person name="Grigoriev I.V."/>
            <person name="Vagvolgyi C."/>
            <person name="Papp T."/>
            <person name="Martin F.M."/>
            <person name="Miettinen O."/>
            <person name="Hibbett D.S."/>
            <person name="Nagy L.G."/>
        </authorList>
    </citation>
    <scope>NUCLEOTIDE SEQUENCE [LARGE SCALE GENOMIC DNA]</scope>
    <source>
        <strain evidence="2 3">FP101781</strain>
    </source>
</reference>
<comment type="caution">
    <text evidence="2">The sequence shown here is derived from an EMBL/GenBank/DDBJ whole genome shotgun (WGS) entry which is preliminary data.</text>
</comment>
<organism evidence="2 3">
    <name type="scientific">Coprinellus micaceus</name>
    <name type="common">Glistening ink-cap mushroom</name>
    <name type="synonym">Coprinus micaceus</name>
    <dbReference type="NCBI Taxonomy" id="71717"/>
    <lineage>
        <taxon>Eukaryota</taxon>
        <taxon>Fungi</taxon>
        <taxon>Dikarya</taxon>
        <taxon>Basidiomycota</taxon>
        <taxon>Agaricomycotina</taxon>
        <taxon>Agaricomycetes</taxon>
        <taxon>Agaricomycetidae</taxon>
        <taxon>Agaricales</taxon>
        <taxon>Agaricineae</taxon>
        <taxon>Psathyrellaceae</taxon>
        <taxon>Coprinellus</taxon>
    </lineage>
</organism>
<dbReference type="STRING" id="71717.A0A4Y7TW94"/>
<dbReference type="InterPro" id="IPR036514">
    <property type="entry name" value="SGNH_hydro_sf"/>
</dbReference>
<sequence>MLVSGDLRGFGALGHGERSSEQTALPNDANPIGNPEYPGWTATGGPNWVGFVTTQFNKSLIYTYNYAYGGAVINETLVTPWQPNLIHLTDQVAHFLEIAGTKPEETKWTSKNALFSVYIGINDLGNSWWLSGDRDAFSDVLLDNYFELVEKLYAVGGRNFLFVGVPAIERSPLMIAQGPEAQAGEKPVIAGYNKKLQERVLNFGKTHRGVKTYFYDSYAHYTEILDNPTKYGFKDATSYGSDADIFWGNDYHPSTYADKLFGERVAQILRHTIW</sequence>
<accession>A0A4Y7TW94</accession>
<evidence type="ECO:0000313" key="2">
    <source>
        <dbReference type="EMBL" id="TEB37892.1"/>
    </source>
</evidence>
<dbReference type="Gene3D" id="3.40.50.1110">
    <property type="entry name" value="SGNH hydrolase"/>
    <property type="match status" value="1"/>
</dbReference>
<dbReference type="GO" id="GO:0016788">
    <property type="term" value="F:hydrolase activity, acting on ester bonds"/>
    <property type="evidence" value="ECO:0007669"/>
    <property type="project" value="InterPro"/>
</dbReference>
<dbReference type="SUPFAM" id="SSF52266">
    <property type="entry name" value="SGNH hydrolase"/>
    <property type="match status" value="1"/>
</dbReference>
<dbReference type="PANTHER" id="PTHR45648:SF22">
    <property type="entry name" value="GDSL LIPASE_ACYLHYDROLASE FAMILY PROTEIN (AFU_ORTHOLOGUE AFUA_4G14700)"/>
    <property type="match status" value="1"/>
</dbReference>
<dbReference type="InterPro" id="IPR051058">
    <property type="entry name" value="GDSL_Est/Lipase"/>
</dbReference>
<dbReference type="CDD" id="cd01846">
    <property type="entry name" value="fatty_acyltransferase_like"/>
    <property type="match status" value="1"/>
</dbReference>
<gene>
    <name evidence="2" type="ORF">FA13DRAFT_1751802</name>
</gene>
<dbReference type="OrthoDB" id="1600564at2759"/>
<protein>
    <submittedName>
        <fullName evidence="2">Fungal cellulose binding domain-containing protein</fullName>
    </submittedName>
</protein>
<proteinExistence type="predicted"/>
<dbReference type="InterPro" id="IPR001087">
    <property type="entry name" value="GDSL"/>
</dbReference>
<dbReference type="AlphaFoldDB" id="A0A4Y7TW94"/>
<keyword evidence="1" id="KW-0378">Hydrolase</keyword>
<name>A0A4Y7TW94_COPMI</name>
<keyword evidence="3" id="KW-1185">Reference proteome</keyword>